<gene>
    <name evidence="1" type="primary">BnaAnng14880D</name>
    <name evidence="1" type="ORF">GSBRNA2T00022456001</name>
</gene>
<evidence type="ECO:0000313" key="1">
    <source>
        <dbReference type="EMBL" id="CDY57646.1"/>
    </source>
</evidence>
<dbReference type="EMBL" id="LK033592">
    <property type="protein sequence ID" value="CDY57646.1"/>
    <property type="molecule type" value="Genomic_DNA"/>
</dbReference>
<dbReference type="PaxDb" id="3708-A0A078J2I8"/>
<dbReference type="Proteomes" id="UP000028999">
    <property type="component" value="Unassembled WGS sequence"/>
</dbReference>
<keyword evidence="2" id="KW-1185">Reference proteome</keyword>
<protein>
    <submittedName>
        <fullName evidence="1">BnaAnng14880D protein</fullName>
    </submittedName>
</protein>
<dbReference type="Gramene" id="CDY57646">
    <property type="protein sequence ID" value="CDY57646"/>
    <property type="gene ID" value="GSBRNA2T00022456001"/>
</dbReference>
<proteinExistence type="predicted"/>
<accession>A0A078J2I8</accession>
<sequence>MSSICPRWNYASNHQADDDGRVILIWRDPLLHLHCCLCC</sequence>
<reference evidence="1 2" key="1">
    <citation type="journal article" date="2014" name="Science">
        <title>Plant genetics. Early allopolyploid evolution in the post-Neolithic Brassica napus oilseed genome.</title>
        <authorList>
            <person name="Chalhoub B."/>
            <person name="Denoeud F."/>
            <person name="Liu S."/>
            <person name="Parkin I.A."/>
            <person name="Tang H."/>
            <person name="Wang X."/>
            <person name="Chiquet J."/>
            <person name="Belcram H."/>
            <person name="Tong C."/>
            <person name="Samans B."/>
            <person name="Correa M."/>
            <person name="Da Silva C."/>
            <person name="Just J."/>
            <person name="Falentin C."/>
            <person name="Koh C.S."/>
            <person name="Le Clainche I."/>
            <person name="Bernard M."/>
            <person name="Bento P."/>
            <person name="Noel B."/>
            <person name="Labadie K."/>
            <person name="Alberti A."/>
            <person name="Charles M."/>
            <person name="Arnaud D."/>
            <person name="Guo H."/>
            <person name="Daviaud C."/>
            <person name="Alamery S."/>
            <person name="Jabbari K."/>
            <person name="Zhao M."/>
            <person name="Edger P.P."/>
            <person name="Chelaifa H."/>
            <person name="Tack D."/>
            <person name="Lassalle G."/>
            <person name="Mestiri I."/>
            <person name="Schnel N."/>
            <person name="Le Paslier M.C."/>
            <person name="Fan G."/>
            <person name="Renault V."/>
            <person name="Bayer P.E."/>
            <person name="Golicz A.A."/>
            <person name="Manoli S."/>
            <person name="Lee T.H."/>
            <person name="Thi V.H."/>
            <person name="Chalabi S."/>
            <person name="Hu Q."/>
            <person name="Fan C."/>
            <person name="Tollenaere R."/>
            <person name="Lu Y."/>
            <person name="Battail C."/>
            <person name="Shen J."/>
            <person name="Sidebottom C.H."/>
            <person name="Wang X."/>
            <person name="Canaguier A."/>
            <person name="Chauveau A."/>
            <person name="Berard A."/>
            <person name="Deniot G."/>
            <person name="Guan M."/>
            <person name="Liu Z."/>
            <person name="Sun F."/>
            <person name="Lim Y.P."/>
            <person name="Lyons E."/>
            <person name="Town C.D."/>
            <person name="Bancroft I."/>
            <person name="Wang X."/>
            <person name="Meng J."/>
            <person name="Ma J."/>
            <person name="Pires J.C."/>
            <person name="King G.J."/>
            <person name="Brunel D."/>
            <person name="Delourme R."/>
            <person name="Renard M."/>
            <person name="Aury J.M."/>
            <person name="Adams K.L."/>
            <person name="Batley J."/>
            <person name="Snowdon R.J."/>
            <person name="Tost J."/>
            <person name="Edwards D."/>
            <person name="Zhou Y."/>
            <person name="Hua W."/>
            <person name="Sharpe A.G."/>
            <person name="Paterson A.H."/>
            <person name="Guan C."/>
            <person name="Wincker P."/>
        </authorList>
    </citation>
    <scope>NUCLEOTIDE SEQUENCE [LARGE SCALE GENOMIC DNA]</scope>
    <source>
        <strain evidence="2">cv. Darmor-bzh</strain>
    </source>
</reference>
<organism evidence="1 2">
    <name type="scientific">Brassica napus</name>
    <name type="common">Rape</name>
    <dbReference type="NCBI Taxonomy" id="3708"/>
    <lineage>
        <taxon>Eukaryota</taxon>
        <taxon>Viridiplantae</taxon>
        <taxon>Streptophyta</taxon>
        <taxon>Embryophyta</taxon>
        <taxon>Tracheophyta</taxon>
        <taxon>Spermatophyta</taxon>
        <taxon>Magnoliopsida</taxon>
        <taxon>eudicotyledons</taxon>
        <taxon>Gunneridae</taxon>
        <taxon>Pentapetalae</taxon>
        <taxon>rosids</taxon>
        <taxon>malvids</taxon>
        <taxon>Brassicales</taxon>
        <taxon>Brassicaceae</taxon>
        <taxon>Brassiceae</taxon>
        <taxon>Brassica</taxon>
    </lineage>
</organism>
<evidence type="ECO:0000313" key="2">
    <source>
        <dbReference type="Proteomes" id="UP000028999"/>
    </source>
</evidence>
<dbReference type="AlphaFoldDB" id="A0A078J2I8"/>
<name>A0A078J2I8_BRANA</name>